<comment type="function">
    <text evidence="2">Together with LptE, is involved in the assembly of lipopolysaccharide (LPS) at the surface of the outer membrane.</text>
</comment>
<keyword evidence="5" id="KW-1185">Reference proteome</keyword>
<evidence type="ECO:0000256" key="1">
    <source>
        <dbReference type="ARBA" id="ARBA00023237"/>
    </source>
</evidence>
<evidence type="ECO:0000259" key="3">
    <source>
        <dbReference type="Pfam" id="PF04453"/>
    </source>
</evidence>
<dbReference type="Proteomes" id="UP000185639">
    <property type="component" value="Unassembled WGS sequence"/>
</dbReference>
<gene>
    <name evidence="2" type="primary">lptD</name>
    <name evidence="4" type="ORF">SAMN05421686_105150</name>
</gene>
<reference evidence="5" key="1">
    <citation type="submission" date="2017-01" db="EMBL/GenBank/DDBJ databases">
        <authorList>
            <person name="Varghese N."/>
            <person name="Submissions S."/>
        </authorList>
    </citation>
    <scope>NUCLEOTIDE SEQUENCE [LARGE SCALE GENOMIC DNA]</scope>
    <source>
        <strain evidence="5">DSM 24913</strain>
    </source>
</reference>
<dbReference type="PANTHER" id="PTHR30189:SF1">
    <property type="entry name" value="LPS-ASSEMBLY PROTEIN LPTD"/>
    <property type="match status" value="1"/>
</dbReference>
<dbReference type="GO" id="GO:0009279">
    <property type="term" value="C:cell outer membrane"/>
    <property type="evidence" value="ECO:0007669"/>
    <property type="project" value="UniProtKB-SubCell"/>
</dbReference>
<protein>
    <recommendedName>
        <fullName evidence="2">LPS-assembly protein LptD</fullName>
    </recommendedName>
</protein>
<dbReference type="RefSeq" id="WP_076515471.1">
    <property type="nucleotide sequence ID" value="NZ_FTOH01000005.1"/>
</dbReference>
<dbReference type="Gene3D" id="2.60.450.10">
    <property type="entry name" value="Lipopolysaccharide (LPS) transport protein A like domain"/>
    <property type="match status" value="1"/>
</dbReference>
<feature type="domain" description="LptD C-terminal" evidence="3">
    <location>
        <begin position="329"/>
        <end position="717"/>
    </location>
</feature>
<keyword evidence="2" id="KW-0732">Signal</keyword>
<comment type="similarity">
    <text evidence="2">Belongs to the LptD family.</text>
</comment>
<evidence type="ECO:0000313" key="5">
    <source>
        <dbReference type="Proteomes" id="UP000185639"/>
    </source>
</evidence>
<dbReference type="Pfam" id="PF04453">
    <property type="entry name" value="LptD"/>
    <property type="match status" value="1"/>
</dbReference>
<dbReference type="AlphaFoldDB" id="A0A1N7MFD3"/>
<comment type="subunit">
    <text evidence="2">Component of the lipopolysaccharide transport and assembly complex. Interacts with LptE and LptA.</text>
</comment>
<accession>A0A1N7MFD3</accession>
<dbReference type="EMBL" id="FTOH01000005">
    <property type="protein sequence ID" value="SIS84813.1"/>
    <property type="molecule type" value="Genomic_DNA"/>
</dbReference>
<name>A0A1N7MFD3_9GAMM</name>
<dbReference type="InterPro" id="IPR050218">
    <property type="entry name" value="LptD"/>
</dbReference>
<dbReference type="STRING" id="484498.SAMN05421686_105150"/>
<dbReference type="OrthoDB" id="9760225at2"/>
<comment type="caution">
    <text evidence="2">Lacks conserved residue(s) required for the propagation of feature annotation.</text>
</comment>
<dbReference type="InterPro" id="IPR007543">
    <property type="entry name" value="LptD_C"/>
</dbReference>
<dbReference type="PANTHER" id="PTHR30189">
    <property type="entry name" value="LPS-ASSEMBLY PROTEIN"/>
    <property type="match status" value="1"/>
</dbReference>
<sequence precursor="true">MTDLNRTSQYLLLYFCLYLRPCLHLLLPALATGLSHQALADSAEHFNYEALGWTPRSQLPAEQAEALPEFCTGAYVVTTPAALDTDRIEAEADQGTLTRAGEIELSGDVVFQRRDQLLKADYAHWFPEQQVANFKGNVSVTSPGMTLGGDNARIDDAQGDIELNHSAWVIADRHLRGTAEQLGSPQDQVLEMKGATLTFCEPGHNDWDIAASELSLDQNEGFGTAWHTRLRVAEVPILYIPYYRFPIDDRRLTGFLDPSLSVNGMGQAEDIQIPFYLNIAPNLDATITAHHVLDHGLLWENQLRHKTALFGDGELNYGILADDEETGEERSLVNYSQTGRWGRHWSHEFLYNNVSDEDYFSDMNPSASVYRASHLPRRGLIRYDTTPVKATFLAESFQTTDEDISLSNRPYRRLPQVGLTLTPTSESGWTMKQTVQATRFNRESSAVIDGNQQTLSGRAALNGDRFLSDTRIAYPMTQPYGFFTPALDYRYRSYRLYDAEPTDDDETPAFGAPRLTLDGGLFFERETSAFNTDYIQTLEPRVLYAYSPYRSGQEDIPAFDTKATSVTYSSLFNGDRFTGGDRLADLNQISTGVTTRYIRDDGLEQLRAGVGQIWYFRDREVNINETESDYLERHTSSTLGEAEWNPNSDWTVFSFLEWDSHQDYFRQQRYGVRFRDEANHMLSLSNTRTESRDPDTETSYNTHQLDASAFWSLNDRWALFARQLRDLKHYETGERRPEDPVLESLAGFEYQNCCWRAQFTYRESSPRSSGEFSTEKHYGFMLSIQLKGLTTLGSGTDSLLSESIYGYSRRQYHDY</sequence>
<feature type="chain" id="PRO_5013416415" description="LPS-assembly protein LptD" evidence="2">
    <location>
        <begin position="41"/>
        <end position="815"/>
    </location>
</feature>
<keyword evidence="2" id="KW-0472">Membrane</keyword>
<evidence type="ECO:0000313" key="4">
    <source>
        <dbReference type="EMBL" id="SIS84813.1"/>
    </source>
</evidence>
<comment type="subcellular location">
    <subcellularLocation>
        <location evidence="2">Cell outer membrane</location>
    </subcellularLocation>
</comment>
<dbReference type="HAMAP" id="MF_01411">
    <property type="entry name" value="LPS_assembly_LptD"/>
    <property type="match status" value="1"/>
</dbReference>
<dbReference type="GO" id="GO:0015920">
    <property type="term" value="P:lipopolysaccharide transport"/>
    <property type="evidence" value="ECO:0007669"/>
    <property type="project" value="InterPro"/>
</dbReference>
<dbReference type="GO" id="GO:1990351">
    <property type="term" value="C:transporter complex"/>
    <property type="evidence" value="ECO:0007669"/>
    <property type="project" value="TreeGrafter"/>
</dbReference>
<evidence type="ECO:0000256" key="2">
    <source>
        <dbReference type="HAMAP-Rule" id="MF_01411"/>
    </source>
</evidence>
<proteinExistence type="inferred from homology"/>
<keyword evidence="1 2" id="KW-0998">Cell outer membrane</keyword>
<dbReference type="GO" id="GO:0043165">
    <property type="term" value="P:Gram-negative-bacterium-type cell outer membrane assembly"/>
    <property type="evidence" value="ECO:0007669"/>
    <property type="project" value="UniProtKB-UniRule"/>
</dbReference>
<feature type="signal peptide" evidence="2">
    <location>
        <begin position="1"/>
        <end position="40"/>
    </location>
</feature>
<organism evidence="4 5">
    <name type="scientific">Thalassolituus maritimus</name>
    <dbReference type="NCBI Taxonomy" id="484498"/>
    <lineage>
        <taxon>Bacteria</taxon>
        <taxon>Pseudomonadati</taxon>
        <taxon>Pseudomonadota</taxon>
        <taxon>Gammaproteobacteria</taxon>
        <taxon>Oceanospirillales</taxon>
        <taxon>Oceanospirillaceae</taxon>
        <taxon>Thalassolituus</taxon>
    </lineage>
</organism>
<dbReference type="InterPro" id="IPR020889">
    <property type="entry name" value="LipoPS_assembly_LptD"/>
</dbReference>